<dbReference type="InterPro" id="IPR003732">
    <property type="entry name" value="Daa-tRNA_deacyls_DTD"/>
</dbReference>
<keyword evidence="2" id="KW-0820">tRNA-binding</keyword>
<comment type="catalytic activity">
    <reaction evidence="2">
        <text>a D-aminoacyl-tRNA + H2O = a tRNA + a D-alpha-amino acid + H(+)</text>
        <dbReference type="Rhea" id="RHEA:13953"/>
        <dbReference type="Rhea" id="RHEA-COMP:10123"/>
        <dbReference type="Rhea" id="RHEA-COMP:10124"/>
        <dbReference type="ChEBI" id="CHEBI:15377"/>
        <dbReference type="ChEBI" id="CHEBI:15378"/>
        <dbReference type="ChEBI" id="CHEBI:59871"/>
        <dbReference type="ChEBI" id="CHEBI:78442"/>
        <dbReference type="ChEBI" id="CHEBI:79333"/>
        <dbReference type="EC" id="3.1.1.96"/>
    </reaction>
</comment>
<evidence type="ECO:0000313" key="3">
    <source>
        <dbReference type="EMBL" id="SHI96682.1"/>
    </source>
</evidence>
<dbReference type="RefSeq" id="WP_072906903.1">
    <property type="nucleotide sequence ID" value="NZ_FQZT01000003.1"/>
</dbReference>
<dbReference type="FunFam" id="3.50.80.10:FF:000001">
    <property type="entry name" value="D-aminoacyl-tRNA deacylase"/>
    <property type="match status" value="1"/>
</dbReference>
<gene>
    <name evidence="2" type="primary">dtd</name>
    <name evidence="3" type="ORF">SAMN02745165_01277</name>
</gene>
<dbReference type="PANTHER" id="PTHR10472:SF5">
    <property type="entry name" value="D-AMINOACYL-TRNA DEACYLASE 1"/>
    <property type="match status" value="1"/>
</dbReference>
<comment type="subunit">
    <text evidence="2">Homodimer.</text>
</comment>
<dbReference type="EC" id="3.1.1.-" evidence="2"/>
<dbReference type="Pfam" id="PF02580">
    <property type="entry name" value="Tyr_Deacylase"/>
    <property type="match status" value="1"/>
</dbReference>
<dbReference type="InterPro" id="IPR023509">
    <property type="entry name" value="DTD-like_sf"/>
</dbReference>
<dbReference type="GO" id="GO:0000049">
    <property type="term" value="F:tRNA binding"/>
    <property type="evidence" value="ECO:0007669"/>
    <property type="project" value="UniProtKB-UniRule"/>
</dbReference>
<dbReference type="GO" id="GO:0051500">
    <property type="term" value="F:D-tyrosyl-tRNA(Tyr) deacylase activity"/>
    <property type="evidence" value="ECO:0007669"/>
    <property type="project" value="TreeGrafter"/>
</dbReference>
<dbReference type="GO" id="GO:0005737">
    <property type="term" value="C:cytoplasm"/>
    <property type="evidence" value="ECO:0007669"/>
    <property type="project" value="UniProtKB-SubCell"/>
</dbReference>
<dbReference type="EMBL" id="FQZT01000003">
    <property type="protein sequence ID" value="SHI96682.1"/>
    <property type="molecule type" value="Genomic_DNA"/>
</dbReference>
<keyword evidence="2" id="KW-0963">Cytoplasm</keyword>
<organism evidence="3 4">
    <name type="scientific">Malonomonas rubra DSM 5091</name>
    <dbReference type="NCBI Taxonomy" id="1122189"/>
    <lineage>
        <taxon>Bacteria</taxon>
        <taxon>Pseudomonadati</taxon>
        <taxon>Thermodesulfobacteriota</taxon>
        <taxon>Desulfuromonadia</taxon>
        <taxon>Desulfuromonadales</taxon>
        <taxon>Geopsychrobacteraceae</taxon>
        <taxon>Malonomonas</taxon>
    </lineage>
</organism>
<evidence type="ECO:0000256" key="2">
    <source>
        <dbReference type="HAMAP-Rule" id="MF_00518"/>
    </source>
</evidence>
<keyword evidence="2" id="KW-0378">Hydrolase</keyword>
<dbReference type="PANTHER" id="PTHR10472">
    <property type="entry name" value="D-TYROSYL-TRNA TYR DEACYLASE"/>
    <property type="match status" value="1"/>
</dbReference>
<dbReference type="STRING" id="1122189.SAMN02745165_01277"/>
<proteinExistence type="inferred from homology"/>
<dbReference type="GO" id="GO:0019478">
    <property type="term" value="P:D-amino acid catabolic process"/>
    <property type="evidence" value="ECO:0007669"/>
    <property type="project" value="UniProtKB-UniRule"/>
</dbReference>
<keyword evidence="4" id="KW-1185">Reference proteome</keyword>
<comment type="catalytic activity">
    <reaction evidence="2">
        <text>glycyl-tRNA(Ala) + H2O = tRNA(Ala) + glycine + H(+)</text>
        <dbReference type="Rhea" id="RHEA:53744"/>
        <dbReference type="Rhea" id="RHEA-COMP:9657"/>
        <dbReference type="Rhea" id="RHEA-COMP:13640"/>
        <dbReference type="ChEBI" id="CHEBI:15377"/>
        <dbReference type="ChEBI" id="CHEBI:15378"/>
        <dbReference type="ChEBI" id="CHEBI:57305"/>
        <dbReference type="ChEBI" id="CHEBI:78442"/>
        <dbReference type="ChEBI" id="CHEBI:78522"/>
    </reaction>
</comment>
<sequence>MRAVVQRVTRAGVTVDGEKISAIGQGLLVLLGVEQGDDEKAADYIADKVANLRIFEDEAGKMNLSVSDIGGELLVVSQFTLLADCRKGRRPGFSQAALPEMAEPLCDYFVERLRKQGLPAQTGRFRAEMAVDLVNDGPVTIMLDSHRLF</sequence>
<dbReference type="OrthoDB" id="9801395at2"/>
<dbReference type="HAMAP" id="MF_00518">
    <property type="entry name" value="Deacylase_Dtd"/>
    <property type="match status" value="1"/>
</dbReference>
<dbReference type="CDD" id="cd00563">
    <property type="entry name" value="Dtyr_deacylase"/>
    <property type="match status" value="1"/>
</dbReference>
<dbReference type="GO" id="GO:0106026">
    <property type="term" value="F:Gly-tRNA(Ala) deacylase activity"/>
    <property type="evidence" value="ECO:0007669"/>
    <property type="project" value="UniProtKB-UniRule"/>
</dbReference>
<dbReference type="NCBIfam" id="TIGR00256">
    <property type="entry name" value="D-aminoacyl-tRNA deacylase"/>
    <property type="match status" value="1"/>
</dbReference>
<accession>A0A1M6FGE6</accession>
<comment type="function">
    <text evidence="2">An aminoacyl-tRNA editing enzyme that deacylates mischarged D-aminoacyl-tRNAs. Also deacylates mischarged glycyl-tRNA(Ala), protecting cells against glycine mischarging by AlaRS. Acts via tRNA-based rather than protein-based catalysis; rejects L-amino acids rather than detecting D-amino acids in the active site. By recycling D-aminoacyl-tRNA to D-amino acids and free tRNA molecules, this enzyme counteracts the toxicity associated with the formation of D-aminoacyl-tRNA entities in vivo and helps enforce protein L-homochirality.</text>
</comment>
<dbReference type="AlphaFoldDB" id="A0A1M6FGE6"/>
<name>A0A1M6FGE6_MALRU</name>
<feature type="short sequence motif" description="Gly-cisPro motif, important for rejection of L-amino acids" evidence="2">
    <location>
        <begin position="137"/>
        <end position="138"/>
    </location>
</feature>
<dbReference type="GO" id="GO:0043908">
    <property type="term" value="F:Ser(Gly)-tRNA(Ala) hydrolase activity"/>
    <property type="evidence" value="ECO:0007669"/>
    <property type="project" value="UniProtKB-UniRule"/>
</dbReference>
<dbReference type="Gene3D" id="3.50.80.10">
    <property type="entry name" value="D-tyrosyl-tRNA(Tyr) deacylase"/>
    <property type="match status" value="1"/>
</dbReference>
<protein>
    <recommendedName>
        <fullName evidence="2">D-aminoacyl-tRNA deacylase</fullName>
        <shortName evidence="2">DTD</shortName>
        <ecNumber evidence="2">3.1.1.96</ecNumber>
    </recommendedName>
    <alternativeName>
        <fullName evidence="2">Gly-tRNA(Ala) deacylase</fullName>
        <ecNumber evidence="2">3.1.1.-</ecNumber>
    </alternativeName>
</protein>
<dbReference type="Proteomes" id="UP000184171">
    <property type="component" value="Unassembled WGS sequence"/>
</dbReference>
<comment type="similarity">
    <text evidence="1 2">Belongs to the DTD family.</text>
</comment>
<evidence type="ECO:0000256" key="1">
    <source>
        <dbReference type="ARBA" id="ARBA00009673"/>
    </source>
</evidence>
<comment type="subcellular location">
    <subcellularLocation>
        <location evidence="2">Cytoplasm</location>
    </subcellularLocation>
</comment>
<comment type="domain">
    <text evidence="2">A Gly-cisPro motif from one monomer fits into the active site of the other monomer to allow specific chiral rejection of L-amino acids.</text>
</comment>
<keyword evidence="2" id="KW-0694">RNA-binding</keyword>
<dbReference type="SUPFAM" id="SSF69500">
    <property type="entry name" value="DTD-like"/>
    <property type="match status" value="1"/>
</dbReference>
<reference evidence="3 4" key="1">
    <citation type="submission" date="2016-11" db="EMBL/GenBank/DDBJ databases">
        <authorList>
            <person name="Jaros S."/>
            <person name="Januszkiewicz K."/>
            <person name="Wedrychowicz H."/>
        </authorList>
    </citation>
    <scope>NUCLEOTIDE SEQUENCE [LARGE SCALE GENOMIC DNA]</scope>
    <source>
        <strain evidence="3 4">DSM 5091</strain>
    </source>
</reference>
<evidence type="ECO:0000313" key="4">
    <source>
        <dbReference type="Proteomes" id="UP000184171"/>
    </source>
</evidence>
<dbReference type="EC" id="3.1.1.96" evidence="2"/>